<dbReference type="GO" id="GO:0005524">
    <property type="term" value="F:ATP binding"/>
    <property type="evidence" value="ECO:0007669"/>
    <property type="project" value="UniProtKB-KW"/>
</dbReference>
<keyword evidence="2 4" id="KW-0547">Nucleotide-binding</keyword>
<feature type="binding site" evidence="4">
    <location>
        <position position="55"/>
    </location>
    <ligand>
        <name>substrate</name>
    </ligand>
</feature>
<name>A0A519BEI1_ACIG2</name>
<organism evidence="6 7">
    <name type="scientific">Acididesulfobacter guangdongensis</name>
    <dbReference type="NCBI Taxonomy" id="2597225"/>
    <lineage>
        <taxon>Bacteria</taxon>
        <taxon>Deltaproteobacteria</taxon>
        <taxon>Candidatus Acidulodesulfobacterales</taxon>
        <taxon>Candidatus Acididesulfobacter</taxon>
    </lineage>
</organism>
<dbReference type="EMBL" id="SGBC01000004">
    <property type="protein sequence ID" value="RZD15670.1"/>
    <property type="molecule type" value="Genomic_DNA"/>
</dbReference>
<dbReference type="AlphaFoldDB" id="A0A519BEI1"/>
<evidence type="ECO:0000256" key="2">
    <source>
        <dbReference type="ARBA" id="ARBA00022741"/>
    </source>
</evidence>
<dbReference type="NCBIfam" id="TIGR02727">
    <property type="entry name" value="MTHFS_bact"/>
    <property type="match status" value="1"/>
</dbReference>
<dbReference type="SUPFAM" id="SSF100950">
    <property type="entry name" value="NagB/RpiA/CoA transferase-like"/>
    <property type="match status" value="1"/>
</dbReference>
<dbReference type="PANTHER" id="PTHR23407:SF1">
    <property type="entry name" value="5-FORMYLTETRAHYDROFOLATE CYCLO-LIGASE"/>
    <property type="match status" value="1"/>
</dbReference>
<dbReference type="Gene3D" id="3.40.50.10420">
    <property type="entry name" value="NagB/RpiA/CoA transferase-like"/>
    <property type="match status" value="1"/>
</dbReference>
<dbReference type="Pfam" id="PF01812">
    <property type="entry name" value="5-FTHF_cyc-lig"/>
    <property type="match status" value="1"/>
</dbReference>
<evidence type="ECO:0000256" key="5">
    <source>
        <dbReference type="RuleBase" id="RU361279"/>
    </source>
</evidence>
<keyword evidence="5" id="KW-0479">Metal-binding</keyword>
<dbReference type="PIRSF" id="PIRSF006806">
    <property type="entry name" value="FTHF_cligase"/>
    <property type="match status" value="1"/>
</dbReference>
<dbReference type="PANTHER" id="PTHR23407">
    <property type="entry name" value="ATPASE INHIBITOR/5-FORMYLTETRAHYDROFOLATE CYCLO-LIGASE"/>
    <property type="match status" value="1"/>
</dbReference>
<protein>
    <recommendedName>
        <fullName evidence="5">5-formyltetrahydrofolate cyclo-ligase</fullName>
        <ecNumber evidence="5">6.3.3.2</ecNumber>
    </recommendedName>
</protein>
<evidence type="ECO:0000256" key="1">
    <source>
        <dbReference type="ARBA" id="ARBA00010638"/>
    </source>
</evidence>
<dbReference type="GO" id="GO:0009396">
    <property type="term" value="P:folic acid-containing compound biosynthetic process"/>
    <property type="evidence" value="ECO:0007669"/>
    <property type="project" value="TreeGrafter"/>
</dbReference>
<comment type="cofactor">
    <cofactor evidence="5">
        <name>Mg(2+)</name>
        <dbReference type="ChEBI" id="CHEBI:18420"/>
    </cofactor>
</comment>
<gene>
    <name evidence="6" type="ORF">EVJ46_09045</name>
</gene>
<evidence type="ECO:0000256" key="3">
    <source>
        <dbReference type="ARBA" id="ARBA00022840"/>
    </source>
</evidence>
<keyword evidence="5" id="KW-0460">Magnesium</keyword>
<comment type="caution">
    <text evidence="6">The sequence shown here is derived from an EMBL/GenBank/DDBJ whole genome shotgun (WGS) entry which is preliminary data.</text>
</comment>
<comment type="similarity">
    <text evidence="1 5">Belongs to the 5-formyltetrahydrofolate cyclo-ligase family.</text>
</comment>
<evidence type="ECO:0000256" key="4">
    <source>
        <dbReference type="PIRSR" id="PIRSR006806-1"/>
    </source>
</evidence>
<dbReference type="EC" id="6.3.3.2" evidence="5"/>
<keyword evidence="3 4" id="KW-0067">ATP-binding</keyword>
<dbReference type="InterPro" id="IPR024185">
    <property type="entry name" value="FTHF_cligase-like_sf"/>
</dbReference>
<reference evidence="6 7" key="1">
    <citation type="journal article" date="2019" name="ISME J.">
        <title>Insights into ecological role of a new deltaproteobacterial order Candidatus Acidulodesulfobacterales by metagenomics and metatranscriptomics.</title>
        <authorList>
            <person name="Tan S."/>
            <person name="Liu J."/>
            <person name="Fang Y."/>
            <person name="Hedlund B.P."/>
            <person name="Lian Z.H."/>
            <person name="Huang L.Y."/>
            <person name="Li J.T."/>
            <person name="Huang L.N."/>
            <person name="Li W.J."/>
            <person name="Jiang H.C."/>
            <person name="Dong H.L."/>
            <person name="Shu W.S."/>
        </authorList>
    </citation>
    <scope>NUCLEOTIDE SEQUENCE [LARGE SCALE GENOMIC DNA]</scope>
    <source>
        <strain evidence="6">AP2</strain>
    </source>
</reference>
<evidence type="ECO:0000313" key="6">
    <source>
        <dbReference type="EMBL" id="RZD15670.1"/>
    </source>
</evidence>
<sequence length="192" mass="22272">MYSKIAVRKEMLNKRLNLKNEEIIYCSNIVSDYIQSFIKQRAVKSVAFYMSIKNEVKIEFAVDKAKYENIKINLPYCKKDSDICFYKFKDTETLVKDNYGILSPRCNKETDINSIDAFFVPGLAFDRTGNRIGYGKGCYDKVLADSKKNSIFVGVCYNFQIYNKNEIEITQNDIKMHYLICEKGVINCSDNI</sequence>
<dbReference type="Proteomes" id="UP000316562">
    <property type="component" value="Unassembled WGS sequence"/>
</dbReference>
<feature type="binding site" evidence="4">
    <location>
        <begin position="4"/>
        <end position="8"/>
    </location>
    <ligand>
        <name>ATP</name>
        <dbReference type="ChEBI" id="CHEBI:30616"/>
    </ligand>
</feature>
<dbReference type="GO" id="GO:0035999">
    <property type="term" value="P:tetrahydrofolate interconversion"/>
    <property type="evidence" value="ECO:0007669"/>
    <property type="project" value="TreeGrafter"/>
</dbReference>
<evidence type="ECO:0000313" key="7">
    <source>
        <dbReference type="Proteomes" id="UP000316562"/>
    </source>
</evidence>
<feature type="binding site" evidence="4">
    <location>
        <position position="50"/>
    </location>
    <ligand>
        <name>substrate</name>
    </ligand>
</feature>
<dbReference type="GO" id="GO:0030272">
    <property type="term" value="F:5-formyltetrahydrofolate cyclo-ligase activity"/>
    <property type="evidence" value="ECO:0007669"/>
    <property type="project" value="UniProtKB-EC"/>
</dbReference>
<accession>A0A519BEI1</accession>
<dbReference type="InterPro" id="IPR037171">
    <property type="entry name" value="NagB/RpiA_transferase-like"/>
</dbReference>
<dbReference type="GO" id="GO:0046872">
    <property type="term" value="F:metal ion binding"/>
    <property type="evidence" value="ECO:0007669"/>
    <property type="project" value="UniProtKB-KW"/>
</dbReference>
<dbReference type="InterPro" id="IPR002698">
    <property type="entry name" value="FTHF_cligase"/>
</dbReference>
<feature type="binding site" evidence="4">
    <location>
        <begin position="131"/>
        <end position="139"/>
    </location>
    <ligand>
        <name>ATP</name>
        <dbReference type="ChEBI" id="CHEBI:30616"/>
    </ligand>
</feature>
<keyword evidence="6" id="KW-0436">Ligase</keyword>
<proteinExistence type="inferred from homology"/>
<comment type="catalytic activity">
    <reaction evidence="5">
        <text>(6S)-5-formyl-5,6,7,8-tetrahydrofolate + ATP = (6R)-5,10-methenyltetrahydrofolate + ADP + phosphate</text>
        <dbReference type="Rhea" id="RHEA:10488"/>
        <dbReference type="ChEBI" id="CHEBI:30616"/>
        <dbReference type="ChEBI" id="CHEBI:43474"/>
        <dbReference type="ChEBI" id="CHEBI:57455"/>
        <dbReference type="ChEBI" id="CHEBI:57457"/>
        <dbReference type="ChEBI" id="CHEBI:456216"/>
        <dbReference type="EC" id="6.3.3.2"/>
    </reaction>
</comment>